<reference evidence="2" key="1">
    <citation type="submission" date="2018-01" db="EMBL/GenBank/DDBJ databases">
        <title>An insight into the sialome of Amazonian anophelines.</title>
        <authorList>
            <person name="Ribeiro J.M."/>
            <person name="Scarpassa V."/>
            <person name="Calvo E."/>
        </authorList>
    </citation>
    <scope>NUCLEOTIDE SEQUENCE</scope>
</reference>
<dbReference type="EMBL" id="GGFL01007997">
    <property type="protein sequence ID" value="MBW72175.1"/>
    <property type="molecule type" value="Transcribed_RNA"/>
</dbReference>
<keyword evidence="1" id="KW-1133">Transmembrane helix</keyword>
<sequence length="85" mass="9590">MLCGVVCYVVMCAVLWYGVMFTFSLSFRCRFAGLPVASQVRSRNANASFYQPMMMMLMVMLMSVSFGTFPFRDVTRESLLPACSV</sequence>
<keyword evidence="1" id="KW-0812">Transmembrane</keyword>
<evidence type="ECO:0000256" key="1">
    <source>
        <dbReference type="SAM" id="Phobius"/>
    </source>
</evidence>
<accession>A0A2M4D3N9</accession>
<proteinExistence type="predicted"/>
<organism evidence="2">
    <name type="scientific">Anopheles darlingi</name>
    <name type="common">Mosquito</name>
    <dbReference type="NCBI Taxonomy" id="43151"/>
    <lineage>
        <taxon>Eukaryota</taxon>
        <taxon>Metazoa</taxon>
        <taxon>Ecdysozoa</taxon>
        <taxon>Arthropoda</taxon>
        <taxon>Hexapoda</taxon>
        <taxon>Insecta</taxon>
        <taxon>Pterygota</taxon>
        <taxon>Neoptera</taxon>
        <taxon>Endopterygota</taxon>
        <taxon>Diptera</taxon>
        <taxon>Nematocera</taxon>
        <taxon>Culicoidea</taxon>
        <taxon>Culicidae</taxon>
        <taxon>Anophelinae</taxon>
        <taxon>Anopheles</taxon>
    </lineage>
</organism>
<feature type="transmembrane region" description="Helical" evidence="1">
    <location>
        <begin position="6"/>
        <end position="27"/>
    </location>
</feature>
<dbReference type="AlphaFoldDB" id="A0A2M4D3N9"/>
<protein>
    <submittedName>
        <fullName evidence="2">Uncharacterized protein</fullName>
    </submittedName>
</protein>
<evidence type="ECO:0000313" key="2">
    <source>
        <dbReference type="EMBL" id="MBW72175.1"/>
    </source>
</evidence>
<keyword evidence="1" id="KW-0472">Membrane</keyword>
<feature type="transmembrane region" description="Helical" evidence="1">
    <location>
        <begin position="48"/>
        <end position="71"/>
    </location>
</feature>
<name>A0A2M4D3N9_ANODA</name>